<protein>
    <submittedName>
        <fullName evidence="4">Murein DD-endopeptidase MepM/ murein hydrolase activator NlpD</fullName>
    </submittedName>
</protein>
<evidence type="ECO:0000256" key="1">
    <source>
        <dbReference type="ARBA" id="ARBA00022729"/>
    </source>
</evidence>
<evidence type="ECO:0000313" key="5">
    <source>
        <dbReference type="Proteomes" id="UP000520011"/>
    </source>
</evidence>
<evidence type="ECO:0000259" key="2">
    <source>
        <dbReference type="PROSITE" id="PS51109"/>
    </source>
</evidence>
<dbReference type="Pfam" id="PF01476">
    <property type="entry name" value="LysM"/>
    <property type="match status" value="1"/>
</dbReference>
<dbReference type="Pfam" id="PF07501">
    <property type="entry name" value="G5"/>
    <property type="match status" value="1"/>
</dbReference>
<dbReference type="PROSITE" id="PS51109">
    <property type="entry name" value="G5"/>
    <property type="match status" value="1"/>
</dbReference>
<keyword evidence="1" id="KW-0732">Signal</keyword>
<dbReference type="PANTHER" id="PTHR21666">
    <property type="entry name" value="PEPTIDASE-RELATED"/>
    <property type="match status" value="1"/>
</dbReference>
<keyword evidence="4" id="KW-0378">Hydrolase</keyword>
<dbReference type="CDD" id="cd00118">
    <property type="entry name" value="LysM"/>
    <property type="match status" value="1"/>
</dbReference>
<dbReference type="PROSITE" id="PS51782">
    <property type="entry name" value="LYSM"/>
    <property type="match status" value="1"/>
</dbReference>
<dbReference type="InterPro" id="IPR050570">
    <property type="entry name" value="Cell_wall_metabolism_enzyme"/>
</dbReference>
<evidence type="ECO:0000259" key="3">
    <source>
        <dbReference type="PROSITE" id="PS51782"/>
    </source>
</evidence>
<dbReference type="InterPro" id="IPR036779">
    <property type="entry name" value="LysM_dom_sf"/>
</dbReference>
<gene>
    <name evidence="4" type="ORF">HNQ34_000618</name>
</gene>
<evidence type="ECO:0000313" key="4">
    <source>
        <dbReference type="EMBL" id="MBB5323526.1"/>
    </source>
</evidence>
<organism evidence="4 5">
    <name type="scientific">Anoxybacteroides tepidamans</name>
    <dbReference type="NCBI Taxonomy" id="265948"/>
    <lineage>
        <taxon>Bacteria</taxon>
        <taxon>Bacillati</taxon>
        <taxon>Bacillota</taxon>
        <taxon>Bacilli</taxon>
        <taxon>Bacillales</taxon>
        <taxon>Anoxybacillaceae</taxon>
        <taxon>Anoxybacteroides</taxon>
    </lineage>
</organism>
<proteinExistence type="predicted"/>
<dbReference type="AlphaFoldDB" id="A0A7W8IMX1"/>
<name>A0A7W8IMX1_9BACL</name>
<accession>A0A7W8IMX1</accession>
<dbReference type="Pfam" id="PF01551">
    <property type="entry name" value="Peptidase_M23"/>
    <property type="match status" value="1"/>
</dbReference>
<dbReference type="SMART" id="SM00257">
    <property type="entry name" value="LysM"/>
    <property type="match status" value="1"/>
</dbReference>
<dbReference type="Gene3D" id="3.10.350.10">
    <property type="entry name" value="LysM domain"/>
    <property type="match status" value="1"/>
</dbReference>
<sequence length="450" mass="50186">MLKKIHFVPIAIVFLLIIPFFSFAKADKSNLPLKTVYHVKINGKEIGTVSEKEIVEEAIQQKITQLEKQYPQLTFSAPKITYEAERTSHLVADDASVKQIHERLKIKANAVTIMFGEHSVAVKNKTDANKVIEQLKSKYVPSLQPKEQTNILDVSLSTKPVIKEAKVEPENVLSVEDAVNYVAKGTLEEQIHTVREGEVLSTIAKQYNLTTEQILLLNPDIKVDSLLQIGQKLNVTVYQPLVDVIVKEQARQIEEIPYEIEAIPNEKMYKGDIKVTQEGKNGQKEVLYQLTKKNGQIVKKEVINETIIEEPVKKIVIKGTKVLSSRGTGRFAWPTVGGYISSRMGYRWGEFHKGTDIAGSSSSPILAADNGTVTFAGWDGDYGNKVVINHRNGFKTVYAHMNSITVKRGQTVAKGSKIGTMGSTGESTGTHLHIELYNNGKLVNFLQYLR</sequence>
<dbReference type="GO" id="GO:0004222">
    <property type="term" value="F:metalloendopeptidase activity"/>
    <property type="evidence" value="ECO:0007669"/>
    <property type="project" value="TreeGrafter"/>
</dbReference>
<keyword evidence="5" id="KW-1185">Reference proteome</keyword>
<dbReference type="InterPro" id="IPR016047">
    <property type="entry name" value="M23ase_b-sheet_dom"/>
</dbReference>
<comment type="caution">
    <text evidence="4">The sequence shown here is derived from an EMBL/GenBank/DDBJ whole genome shotgun (WGS) entry which is preliminary data.</text>
</comment>
<dbReference type="SUPFAM" id="SSF51261">
    <property type="entry name" value="Duplicated hybrid motif"/>
    <property type="match status" value="1"/>
</dbReference>
<feature type="domain" description="G5" evidence="2">
    <location>
        <begin position="242"/>
        <end position="322"/>
    </location>
</feature>
<dbReference type="EMBL" id="JACHEP010000002">
    <property type="protein sequence ID" value="MBB5323526.1"/>
    <property type="molecule type" value="Genomic_DNA"/>
</dbReference>
<dbReference type="PANTHER" id="PTHR21666:SF270">
    <property type="entry name" value="MUREIN HYDROLASE ACTIVATOR ENVC"/>
    <property type="match status" value="1"/>
</dbReference>
<dbReference type="Gene3D" id="2.20.230.10">
    <property type="entry name" value="Resuscitation-promoting factor rpfb"/>
    <property type="match status" value="1"/>
</dbReference>
<dbReference type="CDD" id="cd12797">
    <property type="entry name" value="M23_peptidase"/>
    <property type="match status" value="1"/>
</dbReference>
<dbReference type="InterPro" id="IPR011055">
    <property type="entry name" value="Dup_hybrid_motif"/>
</dbReference>
<dbReference type="SUPFAM" id="SSF54106">
    <property type="entry name" value="LysM domain"/>
    <property type="match status" value="1"/>
</dbReference>
<dbReference type="InterPro" id="IPR018392">
    <property type="entry name" value="LysM"/>
</dbReference>
<dbReference type="Proteomes" id="UP000520011">
    <property type="component" value="Unassembled WGS sequence"/>
</dbReference>
<reference evidence="4 5" key="1">
    <citation type="submission" date="2020-08" db="EMBL/GenBank/DDBJ databases">
        <title>Genomic Encyclopedia of Type Strains, Phase IV (KMG-IV): sequencing the most valuable type-strain genomes for metagenomic binning, comparative biology and taxonomic classification.</title>
        <authorList>
            <person name="Goeker M."/>
        </authorList>
    </citation>
    <scope>NUCLEOTIDE SEQUENCE [LARGE SCALE GENOMIC DNA]</scope>
    <source>
        <strain evidence="4 5">DSM 16325</strain>
    </source>
</reference>
<dbReference type="InterPro" id="IPR011098">
    <property type="entry name" value="G5_dom"/>
</dbReference>
<dbReference type="RefSeq" id="WP_183251382.1">
    <property type="nucleotide sequence ID" value="NZ_JACHEP010000002.1"/>
</dbReference>
<dbReference type="SMART" id="SM01208">
    <property type="entry name" value="G5"/>
    <property type="match status" value="1"/>
</dbReference>
<feature type="domain" description="LysM" evidence="3">
    <location>
        <begin position="190"/>
        <end position="235"/>
    </location>
</feature>
<dbReference type="Gene3D" id="2.70.70.10">
    <property type="entry name" value="Glucose Permease (Domain IIA)"/>
    <property type="match status" value="1"/>
</dbReference>